<dbReference type="OrthoDB" id="9795666at2"/>
<proteinExistence type="inferred from homology"/>
<protein>
    <submittedName>
        <fullName evidence="8">RNA polymerase sigma-70 factor (ECF subfamily)</fullName>
    </submittedName>
</protein>
<accession>A0A2T0MDG0</accession>
<dbReference type="GO" id="GO:0003677">
    <property type="term" value="F:DNA binding"/>
    <property type="evidence" value="ECO:0007669"/>
    <property type="project" value="UniProtKB-KW"/>
</dbReference>
<reference evidence="8 9" key="1">
    <citation type="submission" date="2018-03" db="EMBL/GenBank/DDBJ databases">
        <title>Genomic Encyclopedia of Archaeal and Bacterial Type Strains, Phase II (KMG-II): from individual species to whole genera.</title>
        <authorList>
            <person name="Goeker M."/>
        </authorList>
    </citation>
    <scope>NUCLEOTIDE SEQUENCE [LARGE SCALE GENOMIC DNA]</scope>
    <source>
        <strain evidence="8 9">DSM 25027</strain>
    </source>
</reference>
<evidence type="ECO:0000256" key="5">
    <source>
        <dbReference type="ARBA" id="ARBA00023163"/>
    </source>
</evidence>
<evidence type="ECO:0000259" key="6">
    <source>
        <dbReference type="Pfam" id="PF04542"/>
    </source>
</evidence>
<name>A0A2T0MDG0_9FLAO</name>
<evidence type="ECO:0000256" key="3">
    <source>
        <dbReference type="ARBA" id="ARBA00023082"/>
    </source>
</evidence>
<dbReference type="Gene3D" id="1.10.10.10">
    <property type="entry name" value="Winged helix-like DNA-binding domain superfamily/Winged helix DNA-binding domain"/>
    <property type="match status" value="1"/>
</dbReference>
<keyword evidence="3" id="KW-0731">Sigma factor</keyword>
<dbReference type="SUPFAM" id="SSF88946">
    <property type="entry name" value="Sigma2 domain of RNA polymerase sigma factors"/>
    <property type="match status" value="1"/>
</dbReference>
<gene>
    <name evidence="8" type="ORF">CLV81_3935</name>
</gene>
<dbReference type="Gene3D" id="1.10.1740.10">
    <property type="match status" value="1"/>
</dbReference>
<feature type="domain" description="RNA polymerase sigma factor 70 region 4 type 2" evidence="7">
    <location>
        <begin position="123"/>
        <end position="174"/>
    </location>
</feature>
<evidence type="ECO:0000256" key="4">
    <source>
        <dbReference type="ARBA" id="ARBA00023125"/>
    </source>
</evidence>
<dbReference type="InterPro" id="IPR013324">
    <property type="entry name" value="RNA_pol_sigma_r3/r4-like"/>
</dbReference>
<evidence type="ECO:0000259" key="7">
    <source>
        <dbReference type="Pfam" id="PF08281"/>
    </source>
</evidence>
<evidence type="ECO:0000256" key="1">
    <source>
        <dbReference type="ARBA" id="ARBA00010641"/>
    </source>
</evidence>
<dbReference type="InterPro" id="IPR013249">
    <property type="entry name" value="RNA_pol_sigma70_r4_t2"/>
</dbReference>
<dbReference type="SUPFAM" id="SSF88659">
    <property type="entry name" value="Sigma3 and sigma4 domains of RNA polymerase sigma factors"/>
    <property type="match status" value="1"/>
</dbReference>
<comment type="caution">
    <text evidence="8">The sequence shown here is derived from an EMBL/GenBank/DDBJ whole genome shotgun (WGS) entry which is preliminary data.</text>
</comment>
<feature type="domain" description="RNA polymerase sigma-70 region 2" evidence="6">
    <location>
        <begin position="27"/>
        <end position="94"/>
    </location>
</feature>
<dbReference type="InterPro" id="IPR036388">
    <property type="entry name" value="WH-like_DNA-bd_sf"/>
</dbReference>
<evidence type="ECO:0000313" key="8">
    <source>
        <dbReference type="EMBL" id="PRX55522.1"/>
    </source>
</evidence>
<dbReference type="EMBL" id="PVYX01000002">
    <property type="protein sequence ID" value="PRX55522.1"/>
    <property type="molecule type" value="Genomic_DNA"/>
</dbReference>
<evidence type="ECO:0000256" key="2">
    <source>
        <dbReference type="ARBA" id="ARBA00023015"/>
    </source>
</evidence>
<dbReference type="InterPro" id="IPR013325">
    <property type="entry name" value="RNA_pol_sigma_r2"/>
</dbReference>
<dbReference type="GO" id="GO:0016987">
    <property type="term" value="F:sigma factor activity"/>
    <property type="evidence" value="ECO:0007669"/>
    <property type="project" value="UniProtKB-KW"/>
</dbReference>
<dbReference type="RefSeq" id="WP_106147432.1">
    <property type="nucleotide sequence ID" value="NZ_PVYX01000002.1"/>
</dbReference>
<dbReference type="NCBIfam" id="TIGR02937">
    <property type="entry name" value="sigma70-ECF"/>
    <property type="match status" value="1"/>
</dbReference>
<keyword evidence="4" id="KW-0238">DNA-binding</keyword>
<evidence type="ECO:0000313" key="9">
    <source>
        <dbReference type="Proteomes" id="UP000237640"/>
    </source>
</evidence>
<keyword evidence="9" id="KW-1185">Reference proteome</keyword>
<dbReference type="InterPro" id="IPR014284">
    <property type="entry name" value="RNA_pol_sigma-70_dom"/>
</dbReference>
<dbReference type="Proteomes" id="UP000237640">
    <property type="component" value="Unassembled WGS sequence"/>
</dbReference>
<dbReference type="InterPro" id="IPR007627">
    <property type="entry name" value="RNA_pol_sigma70_r2"/>
</dbReference>
<sequence length="187" mass="22017">MSKTSKILDSFLVISYQRGNKKALEILVKRWNKRLCIQAYRYTKDWDLAKDVVQDTWHTVITKLFLLRDAASFGSWAMTITSRKALDLIRKNSKTRKIYESHVLVNNEVETSPIQTQEEQIGEILKMIPELPFDQQMVLKLFYLEEYSLKQISDITGVSINTVKTRLFRAREKLKSIIKNKEDEKRD</sequence>
<comment type="similarity">
    <text evidence="1">Belongs to the sigma-70 factor family. ECF subfamily.</text>
</comment>
<dbReference type="PANTHER" id="PTHR43133">
    <property type="entry name" value="RNA POLYMERASE ECF-TYPE SIGMA FACTO"/>
    <property type="match status" value="1"/>
</dbReference>
<dbReference type="Pfam" id="PF04542">
    <property type="entry name" value="Sigma70_r2"/>
    <property type="match status" value="1"/>
</dbReference>
<dbReference type="GO" id="GO:0006352">
    <property type="term" value="P:DNA-templated transcription initiation"/>
    <property type="evidence" value="ECO:0007669"/>
    <property type="project" value="InterPro"/>
</dbReference>
<dbReference type="InterPro" id="IPR039425">
    <property type="entry name" value="RNA_pol_sigma-70-like"/>
</dbReference>
<keyword evidence="5" id="KW-0804">Transcription</keyword>
<dbReference type="Pfam" id="PF08281">
    <property type="entry name" value="Sigma70_r4_2"/>
    <property type="match status" value="1"/>
</dbReference>
<keyword evidence="2" id="KW-0805">Transcription regulation</keyword>
<dbReference type="CDD" id="cd06171">
    <property type="entry name" value="Sigma70_r4"/>
    <property type="match status" value="1"/>
</dbReference>
<dbReference type="PANTHER" id="PTHR43133:SF8">
    <property type="entry name" value="RNA POLYMERASE SIGMA FACTOR HI_1459-RELATED"/>
    <property type="match status" value="1"/>
</dbReference>
<dbReference type="AlphaFoldDB" id="A0A2T0MDG0"/>
<organism evidence="8 9">
    <name type="scientific">Flagellimonas meridianipacifica</name>
    <dbReference type="NCBI Taxonomy" id="1080225"/>
    <lineage>
        <taxon>Bacteria</taxon>
        <taxon>Pseudomonadati</taxon>
        <taxon>Bacteroidota</taxon>
        <taxon>Flavobacteriia</taxon>
        <taxon>Flavobacteriales</taxon>
        <taxon>Flavobacteriaceae</taxon>
        <taxon>Flagellimonas</taxon>
    </lineage>
</organism>